<accession>A0A6P1G958</accession>
<proteinExistence type="inferred from homology"/>
<dbReference type="PANTHER" id="PTHR22749">
    <property type="entry name" value="RIBOFLAVIN KINASE/FMN ADENYLYLTRANSFERASE"/>
    <property type="match status" value="1"/>
</dbReference>
<sequence length="303" mass="33892">MQVYHTPELLSHPSVVTFGNFDGVHLGHLALLSTLSSVGKSAALHRVVVTFDPHPFCFLNCKKDFLITDQCTKIALLSPYVDSLYFVKFDDELRKLSPEDFLQFLSSFLNFRCLVNAENCRFGRFSSGSITEIKKYQELLSYKAVIIKPEVNASGSRYSSTLVRAGIKNGDVLSVRQLLGRYHSIRGIIRRDRGLASTIGFPTINIAIPEDIIKPKLGVYVVDISIEGTRYGGIANIGKRPTTSDSGEVILEAHIFHFSDNVYGKEATVYLKAFLREEKLFSSLEELKEQILADIRAALSMNF</sequence>
<dbReference type="CDD" id="cd02064">
    <property type="entry name" value="FAD_synthetase_N"/>
    <property type="match status" value="1"/>
</dbReference>
<dbReference type="EC" id="2.7.1.26" evidence="15"/>
<dbReference type="RefSeq" id="WP_160094780.1">
    <property type="nucleotide sequence ID" value="NZ_CP047224.1"/>
</dbReference>
<dbReference type="AlphaFoldDB" id="A0A6P1G958"/>
<evidence type="ECO:0000256" key="10">
    <source>
        <dbReference type="ARBA" id="ARBA00022827"/>
    </source>
</evidence>
<evidence type="ECO:0000256" key="2">
    <source>
        <dbReference type="ARBA" id="ARBA00004726"/>
    </source>
</evidence>
<dbReference type="GO" id="GO:0009231">
    <property type="term" value="P:riboflavin biosynthetic process"/>
    <property type="evidence" value="ECO:0007669"/>
    <property type="project" value="InterPro"/>
</dbReference>
<evidence type="ECO:0000313" key="18">
    <source>
        <dbReference type="Proteomes" id="UP000464912"/>
    </source>
</evidence>
<keyword evidence="5 15" id="KW-0288">FMN</keyword>
<evidence type="ECO:0000256" key="9">
    <source>
        <dbReference type="ARBA" id="ARBA00022777"/>
    </source>
</evidence>
<dbReference type="Pfam" id="PF06574">
    <property type="entry name" value="FAD_syn"/>
    <property type="match status" value="1"/>
</dbReference>
<comment type="catalytic activity">
    <reaction evidence="14 15">
        <text>FMN + ATP + H(+) = FAD + diphosphate</text>
        <dbReference type="Rhea" id="RHEA:17237"/>
        <dbReference type="ChEBI" id="CHEBI:15378"/>
        <dbReference type="ChEBI" id="CHEBI:30616"/>
        <dbReference type="ChEBI" id="CHEBI:33019"/>
        <dbReference type="ChEBI" id="CHEBI:57692"/>
        <dbReference type="ChEBI" id="CHEBI:58210"/>
        <dbReference type="EC" id="2.7.7.2"/>
    </reaction>
</comment>
<comment type="pathway">
    <text evidence="3 15">Cofactor biosynthesis; FMN biosynthesis; FMN from riboflavin (ATP route): step 1/1.</text>
</comment>
<dbReference type="GO" id="GO:0008531">
    <property type="term" value="F:riboflavin kinase activity"/>
    <property type="evidence" value="ECO:0007669"/>
    <property type="project" value="UniProtKB-UniRule"/>
</dbReference>
<dbReference type="Gene3D" id="2.40.30.30">
    <property type="entry name" value="Riboflavin kinase-like"/>
    <property type="match status" value="1"/>
</dbReference>
<evidence type="ECO:0000256" key="1">
    <source>
        <dbReference type="ARBA" id="ARBA00002121"/>
    </source>
</evidence>
<evidence type="ECO:0000256" key="11">
    <source>
        <dbReference type="ARBA" id="ARBA00022840"/>
    </source>
</evidence>
<dbReference type="InterPro" id="IPR023468">
    <property type="entry name" value="Riboflavin_kinase"/>
</dbReference>
<comment type="similarity">
    <text evidence="15">Belongs to the ribF family.</text>
</comment>
<comment type="function">
    <text evidence="1">Catalyzes the phosphorylation of riboflavin to FMN followed by the adenylation of FMN to FAD.</text>
</comment>
<keyword evidence="6 15" id="KW-0808">Transferase</keyword>
<dbReference type="PIRSF" id="PIRSF004491">
    <property type="entry name" value="FAD_Synth"/>
    <property type="match status" value="1"/>
</dbReference>
<dbReference type="EMBL" id="CP047224">
    <property type="protein sequence ID" value="QHD64895.1"/>
    <property type="molecule type" value="Genomic_DNA"/>
</dbReference>
<dbReference type="GO" id="GO:0005524">
    <property type="term" value="F:ATP binding"/>
    <property type="evidence" value="ECO:0007669"/>
    <property type="project" value="UniProtKB-UniRule"/>
</dbReference>
<dbReference type="SUPFAM" id="SSF82114">
    <property type="entry name" value="Riboflavin kinase-like"/>
    <property type="match status" value="1"/>
</dbReference>
<evidence type="ECO:0000256" key="5">
    <source>
        <dbReference type="ARBA" id="ARBA00022643"/>
    </source>
</evidence>
<dbReference type="InterPro" id="IPR002606">
    <property type="entry name" value="Riboflavin_kinase_bac"/>
</dbReference>
<dbReference type="KEGG" id="nef:GP480_00150"/>
<evidence type="ECO:0000313" key="17">
    <source>
        <dbReference type="EMBL" id="QHD64895.1"/>
    </source>
</evidence>
<dbReference type="InterPro" id="IPR015864">
    <property type="entry name" value="FAD_synthase"/>
</dbReference>
<keyword evidence="12" id="KW-0511">Multifunctional enzyme</keyword>
<evidence type="ECO:0000256" key="4">
    <source>
        <dbReference type="ARBA" id="ARBA00022630"/>
    </source>
</evidence>
<dbReference type="Pfam" id="PF01687">
    <property type="entry name" value="Flavokinase"/>
    <property type="match status" value="1"/>
</dbReference>
<reference evidence="17 18" key="2">
    <citation type="journal article" date="2020" name="MBio">
        <title>Isolation and Molecular Analysis of a Novel Neorickettsia Species That Causes Potomac Horse Fever.</title>
        <authorList>
            <person name="Teymournejad O."/>
            <person name="Lin M."/>
            <person name="Bekebrede H."/>
            <person name="Kamr A."/>
            <person name="Toribio R.E."/>
            <person name="Arroyo L.G."/>
            <person name="Baird J.D."/>
            <person name="Rikihisa Y."/>
        </authorList>
    </citation>
    <scope>NUCLEOTIDE SEQUENCE [LARGE SCALE GENOMIC DNA]</scope>
    <source>
        <strain evidence="17 18">Fin17</strain>
    </source>
</reference>
<evidence type="ECO:0000256" key="8">
    <source>
        <dbReference type="ARBA" id="ARBA00022741"/>
    </source>
</evidence>
<evidence type="ECO:0000256" key="3">
    <source>
        <dbReference type="ARBA" id="ARBA00005201"/>
    </source>
</evidence>
<organism evidence="17 18">
    <name type="scientific">Neorickettsia findlayensis</name>
    <dbReference type="NCBI Taxonomy" id="2686014"/>
    <lineage>
        <taxon>Bacteria</taxon>
        <taxon>Pseudomonadati</taxon>
        <taxon>Pseudomonadota</taxon>
        <taxon>Alphaproteobacteria</taxon>
        <taxon>Rickettsiales</taxon>
        <taxon>Anaplasmataceae</taxon>
        <taxon>Neorickettsia</taxon>
    </lineage>
</organism>
<dbReference type="InterPro" id="IPR015865">
    <property type="entry name" value="Riboflavin_kinase_bac/euk"/>
</dbReference>
<dbReference type="Gene3D" id="3.40.50.620">
    <property type="entry name" value="HUPs"/>
    <property type="match status" value="1"/>
</dbReference>
<evidence type="ECO:0000256" key="13">
    <source>
        <dbReference type="ARBA" id="ARBA00047880"/>
    </source>
</evidence>
<keyword evidence="10 15" id="KW-0274">FAD</keyword>
<dbReference type="PANTHER" id="PTHR22749:SF6">
    <property type="entry name" value="RIBOFLAVIN KINASE"/>
    <property type="match status" value="1"/>
</dbReference>
<dbReference type="GO" id="GO:0009398">
    <property type="term" value="P:FMN biosynthetic process"/>
    <property type="evidence" value="ECO:0007669"/>
    <property type="project" value="UniProtKB-UniRule"/>
</dbReference>
<protein>
    <recommendedName>
        <fullName evidence="15">Riboflavin biosynthesis protein</fullName>
    </recommendedName>
    <domain>
        <recommendedName>
            <fullName evidence="15">Riboflavin kinase</fullName>
            <ecNumber evidence="15">2.7.1.26</ecNumber>
        </recommendedName>
        <alternativeName>
            <fullName evidence="15">Flavokinase</fullName>
        </alternativeName>
    </domain>
    <domain>
        <recommendedName>
            <fullName evidence="15">FMN adenylyltransferase</fullName>
            <ecNumber evidence="15">2.7.7.2</ecNumber>
        </recommendedName>
        <alternativeName>
            <fullName evidence="15">FAD pyrophosphorylase</fullName>
        </alternativeName>
        <alternativeName>
            <fullName evidence="15">FAD synthase</fullName>
        </alternativeName>
    </domain>
</protein>
<keyword evidence="8 15" id="KW-0547">Nucleotide-binding</keyword>
<dbReference type="InterPro" id="IPR023465">
    <property type="entry name" value="Riboflavin_kinase_dom_sf"/>
</dbReference>
<keyword evidence="11 15" id="KW-0067">ATP-binding</keyword>
<keyword evidence="18" id="KW-1185">Reference proteome</keyword>
<keyword evidence="7 15" id="KW-0548">Nucleotidyltransferase</keyword>
<dbReference type="GO" id="GO:0003919">
    <property type="term" value="F:FMN adenylyltransferase activity"/>
    <property type="evidence" value="ECO:0007669"/>
    <property type="project" value="UniProtKB-UniRule"/>
</dbReference>
<evidence type="ECO:0000256" key="14">
    <source>
        <dbReference type="ARBA" id="ARBA00049494"/>
    </source>
</evidence>
<reference evidence="17 18" key="1">
    <citation type="journal article" date="2020" name="MBio">
        <title>Erratum for Teymournejad et al., 'Isolation and Molecular Analysis of a Novel Neorickettsia Species That Causes Potomac Horse Fever'.</title>
        <authorList>
            <person name="Teymournejad O."/>
            <person name="Lin M."/>
            <person name="Bekebrede H."/>
            <person name="Kamr A."/>
            <person name="Toribio R.E."/>
            <person name="Arroyo L.G."/>
            <person name="Baird J.D."/>
            <person name="Rikihisa Y."/>
        </authorList>
    </citation>
    <scope>NUCLEOTIDE SEQUENCE [LARGE SCALE GENOMIC DNA]</scope>
    <source>
        <strain evidence="17 18">Fin17</strain>
    </source>
</reference>
<dbReference type="SUPFAM" id="SSF52374">
    <property type="entry name" value="Nucleotidylyl transferase"/>
    <property type="match status" value="1"/>
</dbReference>
<name>A0A6P1G958_9RICK</name>
<evidence type="ECO:0000256" key="15">
    <source>
        <dbReference type="PIRNR" id="PIRNR004491"/>
    </source>
</evidence>
<comment type="catalytic activity">
    <reaction evidence="13 15">
        <text>riboflavin + ATP = FMN + ADP + H(+)</text>
        <dbReference type="Rhea" id="RHEA:14357"/>
        <dbReference type="ChEBI" id="CHEBI:15378"/>
        <dbReference type="ChEBI" id="CHEBI:30616"/>
        <dbReference type="ChEBI" id="CHEBI:57986"/>
        <dbReference type="ChEBI" id="CHEBI:58210"/>
        <dbReference type="ChEBI" id="CHEBI:456216"/>
        <dbReference type="EC" id="2.7.1.26"/>
    </reaction>
</comment>
<keyword evidence="9 15" id="KW-0418">Kinase</keyword>
<gene>
    <name evidence="17" type="primary">ribF</name>
    <name evidence="17" type="ORF">GP480_00150</name>
</gene>
<evidence type="ECO:0000259" key="16">
    <source>
        <dbReference type="SMART" id="SM00904"/>
    </source>
</evidence>
<dbReference type="Proteomes" id="UP000464912">
    <property type="component" value="Chromosome"/>
</dbReference>
<comment type="pathway">
    <text evidence="2 15">Cofactor biosynthesis; FAD biosynthesis; FAD from FMN: step 1/1.</text>
</comment>
<dbReference type="EC" id="2.7.7.2" evidence="15"/>
<dbReference type="NCBIfam" id="TIGR00083">
    <property type="entry name" value="ribF"/>
    <property type="match status" value="1"/>
</dbReference>
<keyword evidence="4 15" id="KW-0285">Flavoprotein</keyword>
<evidence type="ECO:0000256" key="12">
    <source>
        <dbReference type="ARBA" id="ARBA00023268"/>
    </source>
</evidence>
<feature type="domain" description="Riboflavin kinase" evidence="16">
    <location>
        <begin position="178"/>
        <end position="303"/>
    </location>
</feature>
<dbReference type="GO" id="GO:0006747">
    <property type="term" value="P:FAD biosynthetic process"/>
    <property type="evidence" value="ECO:0007669"/>
    <property type="project" value="UniProtKB-UniRule"/>
</dbReference>
<dbReference type="SMART" id="SM00904">
    <property type="entry name" value="Flavokinase"/>
    <property type="match status" value="1"/>
</dbReference>
<dbReference type="InterPro" id="IPR014729">
    <property type="entry name" value="Rossmann-like_a/b/a_fold"/>
</dbReference>
<dbReference type="UniPathway" id="UPA00276">
    <property type="reaction ID" value="UER00406"/>
</dbReference>
<evidence type="ECO:0000256" key="6">
    <source>
        <dbReference type="ARBA" id="ARBA00022679"/>
    </source>
</evidence>
<evidence type="ECO:0000256" key="7">
    <source>
        <dbReference type="ARBA" id="ARBA00022695"/>
    </source>
</evidence>
<dbReference type="UniPathway" id="UPA00277">
    <property type="reaction ID" value="UER00407"/>
</dbReference>